<evidence type="ECO:0000313" key="2">
    <source>
        <dbReference type="EnsemblProtists" id="EOD05114"/>
    </source>
</evidence>
<name>A0A0D3I1H9_EMIH1</name>
<reference evidence="2" key="2">
    <citation type="submission" date="2024-10" db="UniProtKB">
        <authorList>
            <consortium name="EnsemblProtists"/>
        </authorList>
    </citation>
    <scope>IDENTIFICATION</scope>
</reference>
<sequence length="285" mass="29793">MKVAVTGASGLTGSLVVRKLQERGHTPLAVVRSQDKADELCASYANLDVALADVTGPDARASLETALGGADALIICTSAKPKLDFWSLPGVIFGKMMGNKDAKPRFSFPAGAAPRDVDYEGTRVQIAAAKAAGVSHVVLLSSMAGTLPEHFLNVSMDKIVLWKRRAEMELIASGLEYTVIHPGGLLPHYGQKEPAPGGQRALVVGVDDALMERDAAGRVIPREDVAALCVLALDTPEARGRSFDVVSSPPGEGAAFSGDMAALLSSLSGENCDYSKPANLEELLG</sequence>
<dbReference type="EnsemblProtists" id="EOD05114">
    <property type="protein sequence ID" value="EOD05114"/>
    <property type="gene ID" value="EMIHUDRAFT_466065"/>
</dbReference>
<dbReference type="InterPro" id="IPR036291">
    <property type="entry name" value="NAD(P)-bd_dom_sf"/>
</dbReference>
<feature type="domain" description="NAD(P)-binding" evidence="1">
    <location>
        <begin position="7"/>
        <end position="236"/>
    </location>
</feature>
<evidence type="ECO:0000313" key="3">
    <source>
        <dbReference type="Proteomes" id="UP000013827"/>
    </source>
</evidence>
<dbReference type="PANTHER" id="PTHR14194">
    <property type="entry name" value="NITROGEN METABOLIC REGULATION PROTEIN NMR-RELATED"/>
    <property type="match status" value="1"/>
</dbReference>
<accession>A0A0D3I1H9</accession>
<reference evidence="3" key="1">
    <citation type="journal article" date="2013" name="Nature">
        <title>Pan genome of the phytoplankton Emiliania underpins its global distribution.</title>
        <authorList>
            <person name="Read B.A."/>
            <person name="Kegel J."/>
            <person name="Klute M.J."/>
            <person name="Kuo A."/>
            <person name="Lefebvre S.C."/>
            <person name="Maumus F."/>
            <person name="Mayer C."/>
            <person name="Miller J."/>
            <person name="Monier A."/>
            <person name="Salamov A."/>
            <person name="Young J."/>
            <person name="Aguilar M."/>
            <person name="Claverie J.M."/>
            <person name="Frickenhaus S."/>
            <person name="Gonzalez K."/>
            <person name="Herman E.K."/>
            <person name="Lin Y.C."/>
            <person name="Napier J."/>
            <person name="Ogata H."/>
            <person name="Sarno A.F."/>
            <person name="Shmutz J."/>
            <person name="Schroeder D."/>
            <person name="de Vargas C."/>
            <person name="Verret F."/>
            <person name="von Dassow P."/>
            <person name="Valentin K."/>
            <person name="Van de Peer Y."/>
            <person name="Wheeler G."/>
            <person name="Dacks J.B."/>
            <person name="Delwiche C.F."/>
            <person name="Dyhrman S.T."/>
            <person name="Glockner G."/>
            <person name="John U."/>
            <person name="Richards T."/>
            <person name="Worden A.Z."/>
            <person name="Zhang X."/>
            <person name="Grigoriev I.V."/>
            <person name="Allen A.E."/>
            <person name="Bidle K."/>
            <person name="Borodovsky M."/>
            <person name="Bowler C."/>
            <person name="Brownlee C."/>
            <person name="Cock J.M."/>
            <person name="Elias M."/>
            <person name="Gladyshev V.N."/>
            <person name="Groth M."/>
            <person name="Guda C."/>
            <person name="Hadaegh A."/>
            <person name="Iglesias-Rodriguez M.D."/>
            <person name="Jenkins J."/>
            <person name="Jones B.M."/>
            <person name="Lawson T."/>
            <person name="Leese F."/>
            <person name="Lindquist E."/>
            <person name="Lobanov A."/>
            <person name="Lomsadze A."/>
            <person name="Malik S.B."/>
            <person name="Marsh M.E."/>
            <person name="Mackinder L."/>
            <person name="Mock T."/>
            <person name="Mueller-Roeber B."/>
            <person name="Pagarete A."/>
            <person name="Parker M."/>
            <person name="Probert I."/>
            <person name="Quesneville H."/>
            <person name="Raines C."/>
            <person name="Rensing S.A."/>
            <person name="Riano-Pachon D.M."/>
            <person name="Richier S."/>
            <person name="Rokitta S."/>
            <person name="Shiraiwa Y."/>
            <person name="Soanes D.M."/>
            <person name="van der Giezen M."/>
            <person name="Wahlund T.M."/>
            <person name="Williams B."/>
            <person name="Wilson W."/>
            <person name="Wolfe G."/>
            <person name="Wurch L.L."/>
        </authorList>
    </citation>
    <scope>NUCLEOTIDE SEQUENCE</scope>
</reference>
<dbReference type="SUPFAM" id="SSF51735">
    <property type="entry name" value="NAD(P)-binding Rossmann-fold domains"/>
    <property type="match status" value="1"/>
</dbReference>
<dbReference type="Pfam" id="PF13460">
    <property type="entry name" value="NAD_binding_10"/>
    <property type="match status" value="1"/>
</dbReference>
<dbReference type="HOGENOM" id="CLU_025711_0_0_1"/>
<organism evidence="2 3">
    <name type="scientific">Emiliania huxleyi (strain CCMP1516)</name>
    <dbReference type="NCBI Taxonomy" id="280463"/>
    <lineage>
        <taxon>Eukaryota</taxon>
        <taxon>Haptista</taxon>
        <taxon>Haptophyta</taxon>
        <taxon>Prymnesiophyceae</taxon>
        <taxon>Isochrysidales</taxon>
        <taxon>Noelaerhabdaceae</taxon>
        <taxon>Emiliania</taxon>
    </lineage>
</organism>
<dbReference type="STRING" id="2903.R1D8K0"/>
<evidence type="ECO:0000259" key="1">
    <source>
        <dbReference type="Pfam" id="PF13460"/>
    </source>
</evidence>
<dbReference type="PaxDb" id="2903-EOD05114"/>
<dbReference type="KEGG" id="ehx:EMIHUDRAFT_466065"/>
<proteinExistence type="predicted"/>
<dbReference type="GO" id="GO:0016491">
    <property type="term" value="F:oxidoreductase activity"/>
    <property type="evidence" value="ECO:0007669"/>
    <property type="project" value="InterPro"/>
</dbReference>
<dbReference type="Proteomes" id="UP000013827">
    <property type="component" value="Unassembled WGS sequence"/>
</dbReference>
<dbReference type="PANTHER" id="PTHR14194:SF86">
    <property type="entry name" value="OS05G0110300 PROTEIN"/>
    <property type="match status" value="1"/>
</dbReference>
<protein>
    <recommendedName>
        <fullName evidence="1">NAD(P)-binding domain-containing protein</fullName>
    </recommendedName>
</protein>
<dbReference type="CDD" id="cd05243">
    <property type="entry name" value="SDR_a5"/>
    <property type="match status" value="1"/>
</dbReference>
<dbReference type="RefSeq" id="XP_005757543.1">
    <property type="nucleotide sequence ID" value="XM_005757486.1"/>
</dbReference>
<keyword evidence="3" id="KW-1185">Reference proteome</keyword>
<dbReference type="Gene3D" id="3.40.50.720">
    <property type="entry name" value="NAD(P)-binding Rossmann-like Domain"/>
    <property type="match status" value="1"/>
</dbReference>
<dbReference type="InterPro" id="IPR044163">
    <property type="entry name" value="SARED1-like"/>
</dbReference>
<dbReference type="InterPro" id="IPR016040">
    <property type="entry name" value="NAD(P)-bd_dom"/>
</dbReference>
<dbReference type="AlphaFoldDB" id="A0A0D3I1H9"/>
<dbReference type="eggNOG" id="KOG1203">
    <property type="taxonomic scope" value="Eukaryota"/>
</dbReference>
<dbReference type="GeneID" id="17251317"/>